<evidence type="ECO:0000259" key="10">
    <source>
        <dbReference type="Pfam" id="PF02518"/>
    </source>
</evidence>
<comment type="catalytic activity">
    <reaction evidence="1">
        <text>ATP + protein L-histidine = ADP + protein N-phospho-L-histidine.</text>
        <dbReference type="EC" id="2.7.13.3"/>
    </reaction>
</comment>
<keyword evidence="13" id="KW-1185">Reference proteome</keyword>
<gene>
    <name evidence="12" type="ORF">D7231_22775</name>
</gene>
<dbReference type="CDD" id="cd16917">
    <property type="entry name" value="HATPase_UhpB-NarQ-NarX-like"/>
    <property type="match status" value="1"/>
</dbReference>
<feature type="transmembrane region" description="Helical" evidence="9">
    <location>
        <begin position="187"/>
        <end position="204"/>
    </location>
</feature>
<dbReference type="Gene3D" id="3.30.565.10">
    <property type="entry name" value="Histidine kinase-like ATPase, C-terminal domain"/>
    <property type="match status" value="1"/>
</dbReference>
<sequence length="443" mass="47122">MDLLSAEGAERTGGGKHVGRRLLRALRRAWAEGPRSVAEDLWSVARDPMPRGQYLGRLPHLHLALLAALLGLLNANEAQRGRFGADTELGLLVIVLQTAVVLLAMVRPVPAWWLSTALLSASALIGEDTIDHGRVWPWNVAGISLHALVLFLLALRVRPQSAVVALGITVLSGMADTLLATQEHNQVVSRGAMAFVIAVVIGAARRSSRTAKERLVEQEVLTAEERARRTLLEERNRIARELHDVVAHHMSVISIQAQVAPHLVADPTPELRENLAGIRENAVEALAELRRVLGVLRAEDARADGVRHAPQPTLDRLDELVGKVRAAGPDVAVSVTGVRRALPPGVELSAFRIVQEALSNAMRHAPGASVEVGIGYGADSLTVRVVNSAPDGPVPPPRGAGHGLLGMRERASMLGGDLAVGPTPSGGYDVTAVLPVDPAEDTP</sequence>
<evidence type="ECO:0000256" key="9">
    <source>
        <dbReference type="SAM" id="Phobius"/>
    </source>
</evidence>
<evidence type="ECO:0000259" key="11">
    <source>
        <dbReference type="Pfam" id="PF07730"/>
    </source>
</evidence>
<evidence type="ECO:0000313" key="12">
    <source>
        <dbReference type="EMBL" id="RKN69876.1"/>
    </source>
</evidence>
<dbReference type="Gene3D" id="1.20.5.1930">
    <property type="match status" value="1"/>
</dbReference>
<evidence type="ECO:0000256" key="5">
    <source>
        <dbReference type="ARBA" id="ARBA00022741"/>
    </source>
</evidence>
<dbReference type="EMBL" id="RBAM01000009">
    <property type="protein sequence ID" value="RKN69876.1"/>
    <property type="molecule type" value="Genomic_DNA"/>
</dbReference>
<evidence type="ECO:0000313" key="13">
    <source>
        <dbReference type="Proteomes" id="UP000270343"/>
    </source>
</evidence>
<evidence type="ECO:0000256" key="1">
    <source>
        <dbReference type="ARBA" id="ARBA00000085"/>
    </source>
</evidence>
<keyword evidence="6 12" id="KW-0418">Kinase</keyword>
<accession>A0A3B0BCL2</accession>
<protein>
    <recommendedName>
        <fullName evidence="2">histidine kinase</fullName>
        <ecNumber evidence="2">2.7.13.3</ecNumber>
    </recommendedName>
</protein>
<dbReference type="AlphaFoldDB" id="A0A3B0BCL2"/>
<comment type="caution">
    <text evidence="12">The sequence shown here is derived from an EMBL/GenBank/DDBJ whole genome shotgun (WGS) entry which is preliminary data.</text>
</comment>
<evidence type="ECO:0000256" key="7">
    <source>
        <dbReference type="ARBA" id="ARBA00022840"/>
    </source>
</evidence>
<evidence type="ECO:0000256" key="3">
    <source>
        <dbReference type="ARBA" id="ARBA00022553"/>
    </source>
</evidence>
<dbReference type="InterPro" id="IPR050482">
    <property type="entry name" value="Sensor_HK_TwoCompSys"/>
</dbReference>
<keyword evidence="8" id="KW-0902">Two-component regulatory system</keyword>
<dbReference type="InterPro" id="IPR011712">
    <property type="entry name" value="Sig_transdc_His_kin_sub3_dim/P"/>
</dbReference>
<keyword evidence="9" id="KW-0472">Membrane</keyword>
<dbReference type="EC" id="2.7.13.3" evidence="2"/>
<dbReference type="PANTHER" id="PTHR24421">
    <property type="entry name" value="NITRATE/NITRITE SENSOR PROTEIN NARX-RELATED"/>
    <property type="match status" value="1"/>
</dbReference>
<proteinExistence type="predicted"/>
<keyword evidence="9" id="KW-1133">Transmembrane helix</keyword>
<dbReference type="GO" id="GO:0046983">
    <property type="term" value="F:protein dimerization activity"/>
    <property type="evidence" value="ECO:0007669"/>
    <property type="project" value="InterPro"/>
</dbReference>
<evidence type="ECO:0000256" key="4">
    <source>
        <dbReference type="ARBA" id="ARBA00022679"/>
    </source>
</evidence>
<evidence type="ECO:0000256" key="8">
    <source>
        <dbReference type="ARBA" id="ARBA00023012"/>
    </source>
</evidence>
<keyword evidence="3" id="KW-0597">Phosphoprotein</keyword>
<feature type="domain" description="Signal transduction histidine kinase subgroup 3 dimerisation and phosphoacceptor" evidence="11">
    <location>
        <begin position="234"/>
        <end position="299"/>
    </location>
</feature>
<feature type="transmembrane region" description="Helical" evidence="9">
    <location>
        <begin position="89"/>
        <end position="115"/>
    </location>
</feature>
<reference evidence="12 13" key="1">
    <citation type="journal article" date="2015" name="Antonie Van Leeuwenhoek">
        <title>Streptomyces klenkii sp. nov., isolated from deep marine sediment.</title>
        <authorList>
            <person name="Veyisoglu A."/>
            <person name="Sahin N."/>
        </authorList>
    </citation>
    <scope>NUCLEOTIDE SEQUENCE [LARGE SCALE GENOMIC DNA]</scope>
    <source>
        <strain evidence="12 13">KCTC 29202</strain>
    </source>
</reference>
<evidence type="ECO:0000256" key="2">
    <source>
        <dbReference type="ARBA" id="ARBA00012438"/>
    </source>
</evidence>
<dbReference type="GO" id="GO:0005524">
    <property type="term" value="F:ATP binding"/>
    <property type="evidence" value="ECO:0007669"/>
    <property type="project" value="UniProtKB-KW"/>
</dbReference>
<keyword evidence="4" id="KW-0808">Transferase</keyword>
<dbReference type="Proteomes" id="UP000270343">
    <property type="component" value="Unassembled WGS sequence"/>
</dbReference>
<feature type="transmembrane region" description="Helical" evidence="9">
    <location>
        <begin position="58"/>
        <end position="77"/>
    </location>
</feature>
<dbReference type="Pfam" id="PF07730">
    <property type="entry name" value="HisKA_3"/>
    <property type="match status" value="1"/>
</dbReference>
<name>A0A3B0BCL2_9ACTN</name>
<keyword evidence="9" id="KW-0812">Transmembrane</keyword>
<dbReference type="InterPro" id="IPR003594">
    <property type="entry name" value="HATPase_dom"/>
</dbReference>
<dbReference type="GO" id="GO:0000155">
    <property type="term" value="F:phosphorelay sensor kinase activity"/>
    <property type="evidence" value="ECO:0007669"/>
    <property type="project" value="InterPro"/>
</dbReference>
<dbReference type="GO" id="GO:0016020">
    <property type="term" value="C:membrane"/>
    <property type="evidence" value="ECO:0007669"/>
    <property type="project" value="InterPro"/>
</dbReference>
<feature type="transmembrane region" description="Helical" evidence="9">
    <location>
        <begin position="135"/>
        <end position="155"/>
    </location>
</feature>
<dbReference type="OrthoDB" id="227596at2"/>
<dbReference type="SUPFAM" id="SSF55874">
    <property type="entry name" value="ATPase domain of HSP90 chaperone/DNA topoisomerase II/histidine kinase"/>
    <property type="match status" value="1"/>
</dbReference>
<keyword evidence="5" id="KW-0547">Nucleotide-binding</keyword>
<dbReference type="PANTHER" id="PTHR24421:SF10">
    <property type="entry name" value="NITRATE_NITRITE SENSOR PROTEIN NARQ"/>
    <property type="match status" value="1"/>
</dbReference>
<feature type="domain" description="Histidine kinase/HSP90-like ATPase" evidence="10">
    <location>
        <begin position="346"/>
        <end position="437"/>
    </location>
</feature>
<feature type="transmembrane region" description="Helical" evidence="9">
    <location>
        <begin position="162"/>
        <end position="181"/>
    </location>
</feature>
<keyword evidence="7" id="KW-0067">ATP-binding</keyword>
<dbReference type="InterPro" id="IPR036890">
    <property type="entry name" value="HATPase_C_sf"/>
</dbReference>
<dbReference type="Pfam" id="PF02518">
    <property type="entry name" value="HATPase_c"/>
    <property type="match status" value="1"/>
</dbReference>
<evidence type="ECO:0000256" key="6">
    <source>
        <dbReference type="ARBA" id="ARBA00022777"/>
    </source>
</evidence>
<organism evidence="12 13">
    <name type="scientific">Streptomyces klenkii</name>
    <dbReference type="NCBI Taxonomy" id="1420899"/>
    <lineage>
        <taxon>Bacteria</taxon>
        <taxon>Bacillati</taxon>
        <taxon>Actinomycetota</taxon>
        <taxon>Actinomycetes</taxon>
        <taxon>Kitasatosporales</taxon>
        <taxon>Streptomycetaceae</taxon>
        <taxon>Streptomyces</taxon>
    </lineage>
</organism>